<comment type="caution">
    <text evidence="1">The sequence shown here is derived from an EMBL/GenBank/DDBJ whole genome shotgun (WGS) entry which is preliminary data.</text>
</comment>
<dbReference type="InterPro" id="IPR011990">
    <property type="entry name" value="TPR-like_helical_dom_sf"/>
</dbReference>
<keyword evidence="2" id="KW-1185">Reference proteome</keyword>
<evidence type="ECO:0000313" key="1">
    <source>
        <dbReference type="EMBL" id="NYZ66269.1"/>
    </source>
</evidence>
<sequence>MMELLFRHPLGVSGLLLCLLLQGCALSSMRLNDLAAELEAHSPEQVLAELKTIKYSARDQVQYLLDYGLLKTLTGDFIDAIQDLQTAKTLIQQLDAISISENIGAVAVNDTLKSYVATPSEQMLLYELLALNYLLLGQLDAARVEILQAQVKTRQFAESSASNGRIASMEYLAGFVYELLGETDNAMISYRNAANILTSQEIPIPQALQEKLLRCSYQLGLHKEYKKYTKHFGETASFPNRHSGEVTIVYWDGVVSAKKQRFLTVYVPQLEHNVTLALPYYPDIDKQSRPLTFQINGDNFYTDTIESVENIARKDLDEQSTVIYSTALARMVAKHLAIKASQNQNNANLTMLLNVASVFSEAADVRSWNMLPSSIQTATVQLSPGRYRLFPYQFTSEKVRKNDSSLIDWFFSGVNKTSEKKEIPTVNEKGVELSQFILDIQAGQKVLLFVSKVGNRVYSSTLHQENQ</sequence>
<protein>
    <submittedName>
        <fullName evidence="1">Uncharacterized protein</fullName>
    </submittedName>
</protein>
<gene>
    <name evidence="1" type="ORF">H0A36_09620</name>
</gene>
<dbReference type="RefSeq" id="WP_180568298.1">
    <property type="nucleotide sequence ID" value="NZ_JACCKB010000012.1"/>
</dbReference>
<accession>A0A853I0X6</accession>
<dbReference type="EMBL" id="JACCKB010000012">
    <property type="protein sequence ID" value="NYZ66269.1"/>
    <property type="molecule type" value="Genomic_DNA"/>
</dbReference>
<proteinExistence type="predicted"/>
<dbReference type="AlphaFoldDB" id="A0A853I0X6"/>
<reference evidence="1 2" key="1">
    <citation type="submission" date="2020-07" db="EMBL/GenBank/DDBJ databases">
        <title>Endozoicomonas sp. nov., isolated from sediment.</title>
        <authorList>
            <person name="Gu T."/>
        </authorList>
    </citation>
    <scope>NUCLEOTIDE SEQUENCE [LARGE SCALE GENOMIC DNA]</scope>
    <source>
        <strain evidence="1 2">SM1973</strain>
    </source>
</reference>
<organism evidence="1 2">
    <name type="scientific">Spartinivicinus marinus</name>
    <dbReference type="NCBI Taxonomy" id="2994442"/>
    <lineage>
        <taxon>Bacteria</taxon>
        <taxon>Pseudomonadati</taxon>
        <taxon>Pseudomonadota</taxon>
        <taxon>Gammaproteobacteria</taxon>
        <taxon>Oceanospirillales</taxon>
        <taxon>Zooshikellaceae</taxon>
        <taxon>Spartinivicinus</taxon>
    </lineage>
</organism>
<dbReference type="PROSITE" id="PS51257">
    <property type="entry name" value="PROKAR_LIPOPROTEIN"/>
    <property type="match status" value="1"/>
</dbReference>
<name>A0A853I0X6_9GAMM</name>
<evidence type="ECO:0000313" key="2">
    <source>
        <dbReference type="Proteomes" id="UP000569732"/>
    </source>
</evidence>
<dbReference type="SUPFAM" id="SSF48452">
    <property type="entry name" value="TPR-like"/>
    <property type="match status" value="1"/>
</dbReference>
<dbReference type="Proteomes" id="UP000569732">
    <property type="component" value="Unassembled WGS sequence"/>
</dbReference>